<dbReference type="EMBL" id="VCYH01000001">
    <property type="protein sequence ID" value="MDN7023754.1"/>
    <property type="molecule type" value="Genomic_DNA"/>
</dbReference>
<dbReference type="PANTHER" id="PTHR30050:SF4">
    <property type="entry name" value="ATP-BINDING PROTEIN RV3427C IN INSERTION SEQUENCE-RELATED"/>
    <property type="match status" value="1"/>
</dbReference>
<dbReference type="SUPFAM" id="SSF52540">
    <property type="entry name" value="P-loop containing nucleoside triphosphate hydrolases"/>
    <property type="match status" value="1"/>
</dbReference>
<evidence type="ECO:0000313" key="6">
    <source>
        <dbReference type="Proteomes" id="UP001168338"/>
    </source>
</evidence>
<name>A0ABT8M748_9EURY</name>
<keyword evidence="2" id="KW-0547">Nucleotide-binding</keyword>
<reference evidence="5" key="1">
    <citation type="submission" date="2019-05" db="EMBL/GenBank/DDBJ databases">
        <title>Methanoculleus sp. FWC-SCC1, a methanogenic archaeon isolated from deep marine cold seep.</title>
        <authorList>
            <person name="Chen Y.-W."/>
            <person name="Chen S.-C."/>
            <person name="Teng N.-H."/>
            <person name="Lai M.-C."/>
        </authorList>
    </citation>
    <scope>NUCLEOTIDE SEQUENCE</scope>
    <source>
        <strain evidence="5">FWC-SCC1</strain>
    </source>
</reference>
<feature type="domain" description="AAA+ ATPase" evidence="4">
    <location>
        <begin position="95"/>
        <end position="228"/>
    </location>
</feature>
<dbReference type="Gene3D" id="3.40.50.300">
    <property type="entry name" value="P-loop containing nucleotide triphosphate hydrolases"/>
    <property type="match status" value="1"/>
</dbReference>
<dbReference type="PRINTS" id="PR00051">
    <property type="entry name" value="DNAA"/>
</dbReference>
<protein>
    <submittedName>
        <fullName evidence="5">ATP-binding protein</fullName>
    </submittedName>
</protein>
<comment type="similarity">
    <text evidence="1">Belongs to the IS21/IS1162 putative ATP-binding protein family.</text>
</comment>
<dbReference type="GO" id="GO:0005524">
    <property type="term" value="F:ATP binding"/>
    <property type="evidence" value="ECO:0007669"/>
    <property type="project" value="UniProtKB-KW"/>
</dbReference>
<gene>
    <name evidence="5" type="ORF">FGU65_02390</name>
</gene>
<dbReference type="InterPro" id="IPR047661">
    <property type="entry name" value="IstB"/>
</dbReference>
<evidence type="ECO:0000259" key="4">
    <source>
        <dbReference type="SMART" id="SM00382"/>
    </source>
</evidence>
<dbReference type="InterPro" id="IPR020591">
    <property type="entry name" value="Chromosome_initiator_DnaA-like"/>
</dbReference>
<keyword evidence="3 5" id="KW-0067">ATP-binding</keyword>
<accession>A0ABT8M748</accession>
<evidence type="ECO:0000256" key="2">
    <source>
        <dbReference type="ARBA" id="ARBA00022741"/>
    </source>
</evidence>
<keyword evidence="6" id="KW-1185">Reference proteome</keyword>
<dbReference type="Proteomes" id="UP001168338">
    <property type="component" value="Unassembled WGS sequence"/>
</dbReference>
<dbReference type="PANTHER" id="PTHR30050">
    <property type="entry name" value="CHROMOSOMAL REPLICATION INITIATOR PROTEIN DNAA"/>
    <property type="match status" value="1"/>
</dbReference>
<dbReference type="RefSeq" id="WP_301662807.1">
    <property type="nucleotide sequence ID" value="NZ_VCYH01000001.1"/>
</dbReference>
<dbReference type="CDD" id="cd00009">
    <property type="entry name" value="AAA"/>
    <property type="match status" value="1"/>
</dbReference>
<dbReference type="PIRSF" id="PIRSF003073">
    <property type="entry name" value="DNAC_TnpB_IstB"/>
    <property type="match status" value="1"/>
</dbReference>
<dbReference type="InterPro" id="IPR028350">
    <property type="entry name" value="DNAC/IstB-like"/>
</dbReference>
<sequence>MPAGIEELCHILRLSGLAAAVRELEPGPCSEEITGFLLHALESEYELRLARKRLNAIRIAGFPTMKRFDEVVVDLLPDDGRAYLAVLKQLQFIEEHQNILMIGNSGTGKTHLAIATGVLACEHGYRVMFKTTAGLVNELVEAKQERRLTYLLRQLKRVDLLILDELGYITFDLAGAELLFQLLASRYETASTMITSNLVFSEWVKIFHDKALTAAVLDRITHRALVMNMAGTSFRQRGTPKDSSGRRRK</sequence>
<proteinExistence type="inferred from homology"/>
<dbReference type="NCBIfam" id="NF038214">
    <property type="entry name" value="IS21_help_AAA"/>
    <property type="match status" value="1"/>
</dbReference>
<dbReference type="Pfam" id="PF01695">
    <property type="entry name" value="IstB_IS21"/>
    <property type="match status" value="1"/>
</dbReference>
<dbReference type="SMART" id="SM00382">
    <property type="entry name" value="AAA"/>
    <property type="match status" value="1"/>
</dbReference>
<evidence type="ECO:0000256" key="3">
    <source>
        <dbReference type="ARBA" id="ARBA00022840"/>
    </source>
</evidence>
<evidence type="ECO:0000256" key="1">
    <source>
        <dbReference type="ARBA" id="ARBA00008059"/>
    </source>
</evidence>
<dbReference type="InterPro" id="IPR002611">
    <property type="entry name" value="IstB_ATP-bd"/>
</dbReference>
<evidence type="ECO:0000313" key="5">
    <source>
        <dbReference type="EMBL" id="MDN7023754.1"/>
    </source>
</evidence>
<dbReference type="InterPro" id="IPR027417">
    <property type="entry name" value="P-loop_NTPase"/>
</dbReference>
<dbReference type="InterPro" id="IPR003593">
    <property type="entry name" value="AAA+_ATPase"/>
</dbReference>
<comment type="caution">
    <text evidence="5">The sequence shown here is derived from an EMBL/GenBank/DDBJ whole genome shotgun (WGS) entry which is preliminary data.</text>
</comment>
<organism evidence="5 6">
    <name type="scientific">Methanoculleus frigidifontis</name>
    <dbReference type="NCBI Taxonomy" id="2584085"/>
    <lineage>
        <taxon>Archaea</taxon>
        <taxon>Methanobacteriati</taxon>
        <taxon>Methanobacteriota</taxon>
        <taxon>Stenosarchaea group</taxon>
        <taxon>Methanomicrobia</taxon>
        <taxon>Methanomicrobiales</taxon>
        <taxon>Methanomicrobiaceae</taxon>
        <taxon>Methanoculleus</taxon>
    </lineage>
</organism>